<dbReference type="NCBIfam" id="TIGR04056">
    <property type="entry name" value="OMP_RagA_SusC"/>
    <property type="match status" value="1"/>
</dbReference>
<evidence type="ECO:0000313" key="2">
    <source>
        <dbReference type="Proteomes" id="UP000249645"/>
    </source>
</evidence>
<dbReference type="SUPFAM" id="SSF56935">
    <property type="entry name" value="Porins"/>
    <property type="match status" value="1"/>
</dbReference>
<sequence length="749" mass="83788">LYDPSIDKTGYYTYVGNTDWTSALYKKGSIFQNNVSVSGGSKTTTFYMSYGNMRQGGFLSSYKDYYQRHNVNLNVTTQVTPWLKLTGKIRYTYSFEDHPSGGIGGNSGISAYSGQLKNDLSPLMPVRHPDGNFAGQGSYTNPFAVGAQGGHSQLKVNDLWTTVAGVLTPFKDFNINADYSYNPYSDNSEYTSQLFREYHADGKYNIYPWTNPNLIRRGNNNNYYHALNIYGNYSKKLGLHNLSVMGGYNQEGKSLKFYSAMRTNLIVNSLPVLSNATGTMTVVDTLPSWGVQGYFGRINYDYDSKYYLSLIGRYDGTSIFAPGHRYVFNPSISGAWRISNENFWKNNMNLSNLISEFKLKASYGKLGNQSLNPSVFGYFPYISNYSINSSYPYILGSTTTLPVGVSPGGLVSPDFSWEKVTQWDIGTEIEMLKRLSISFDYYTRYTKGMFAPSEPLPAVLGTSVPNSNSANLKTKGFELSVNWKDNIGKDASYRIGFVLSNSGAKITQYNNPTKLLSTYYVGQTIGEIWGYKASGLFQSDAEAANYIDQSQLYGGKWGAGDVKYIDLNKDGVISPGKSTADSSGDLSIIGNSTPRYQYGITGGFSWKNFDLDIFLQGVGKRNFIPDSRFYGIDDEWSVPMQAAMNFWSYENPNGYLPRPYLNGGHGDRYTMDRYLQNAAYLRVKQLTLSYSLTGEKLEKARIGSLRFYVTGQNIWTFTGLSKLYDPENLNLMGYPVAKSWAFGVNVTLK</sequence>
<proteinExistence type="predicted"/>
<name>A0A2W5EG31_9SPHI</name>
<accession>A0A2W5EG31</accession>
<protein>
    <submittedName>
        <fullName evidence="1">SusC/RagA family TonB-linked outer membrane protein</fullName>
    </submittedName>
</protein>
<dbReference type="AlphaFoldDB" id="A0A2W5EG31"/>
<organism evidence="1 2">
    <name type="scientific">Pseudopedobacter saltans</name>
    <dbReference type="NCBI Taxonomy" id="151895"/>
    <lineage>
        <taxon>Bacteria</taxon>
        <taxon>Pseudomonadati</taxon>
        <taxon>Bacteroidota</taxon>
        <taxon>Sphingobacteriia</taxon>
        <taxon>Sphingobacteriales</taxon>
        <taxon>Sphingobacteriaceae</taxon>
        <taxon>Pseudopedobacter</taxon>
    </lineage>
</organism>
<comment type="caution">
    <text evidence="1">The sequence shown here is derived from an EMBL/GenBank/DDBJ whole genome shotgun (WGS) entry which is preliminary data.</text>
</comment>
<dbReference type="Proteomes" id="UP000249645">
    <property type="component" value="Unassembled WGS sequence"/>
</dbReference>
<gene>
    <name evidence="1" type="ORF">DI598_15925</name>
</gene>
<evidence type="ECO:0000313" key="1">
    <source>
        <dbReference type="EMBL" id="PZP43315.1"/>
    </source>
</evidence>
<reference evidence="1 2" key="1">
    <citation type="submission" date="2017-11" db="EMBL/GenBank/DDBJ databases">
        <title>Infants hospitalized years apart are colonized by the same room-sourced microbial strains.</title>
        <authorList>
            <person name="Brooks B."/>
            <person name="Olm M.R."/>
            <person name="Firek B.A."/>
            <person name="Baker R."/>
            <person name="Thomas B.C."/>
            <person name="Morowitz M.J."/>
            <person name="Banfield J.F."/>
        </authorList>
    </citation>
    <scope>NUCLEOTIDE SEQUENCE [LARGE SCALE GENOMIC DNA]</scope>
    <source>
        <strain evidence="1">S2_009_000_R2_76</strain>
    </source>
</reference>
<dbReference type="InterPro" id="IPR023996">
    <property type="entry name" value="TonB-dep_OMP_SusC/RagA"/>
</dbReference>
<feature type="non-terminal residue" evidence="1">
    <location>
        <position position="1"/>
    </location>
</feature>
<dbReference type="EMBL" id="QFOI01000379">
    <property type="protein sequence ID" value="PZP43315.1"/>
    <property type="molecule type" value="Genomic_DNA"/>
</dbReference>